<sequence>MTAPLAARTAPGWFTADDCRLEDFRALVETTTDLAEYPSADEVRENVLVYGPRLRDSVASPEGRRAVQAELARALADGPGIVVFAGAFPDTAVVDRATAVCQAMIDEQKAAGVVGGDHFAKPGANDRIWGALDKFAVRDPEAFAAYYGNDVIALVSEAWLGRGYQLTSQVNVVNPGGQAQVAHRDYHLGFMSEEQALAYPAHVHRLSPVMTLQGAVAHCDMPVETGPTMYLPHSQKYPPGYVAFHRPEFTAYFDQHFVQLPLRTGDAAFFNPALFHGAGTNRSAAVRRMANLLQVSSAFGRAMETVDRTAMVRALYPVLLAQRAAGADERTLRNVFAASAEGYAFPTDLDRDQPIGGLAPETQAELVWRALQEDWSPEDLHRELAEQAGRRTSGARRDS</sequence>
<dbReference type="Pfam" id="PF05721">
    <property type="entry name" value="PhyH"/>
    <property type="match status" value="1"/>
</dbReference>
<name>A0A1M7UK56_9ACTN</name>
<gene>
    <name evidence="2" type="ORF">SAMN05660350_03417</name>
</gene>
<feature type="region of interest" description="Disordered" evidence="1">
    <location>
        <begin position="379"/>
        <end position="399"/>
    </location>
</feature>
<organism evidence="2 3">
    <name type="scientific">Geodermatophilus obscurus</name>
    <dbReference type="NCBI Taxonomy" id="1861"/>
    <lineage>
        <taxon>Bacteria</taxon>
        <taxon>Bacillati</taxon>
        <taxon>Actinomycetota</taxon>
        <taxon>Actinomycetes</taxon>
        <taxon>Geodermatophilales</taxon>
        <taxon>Geodermatophilaceae</taxon>
        <taxon>Geodermatophilus</taxon>
    </lineage>
</organism>
<dbReference type="Proteomes" id="UP000184428">
    <property type="component" value="Unassembled WGS sequence"/>
</dbReference>
<evidence type="ECO:0000313" key="2">
    <source>
        <dbReference type="EMBL" id="SHN83324.1"/>
    </source>
</evidence>
<proteinExistence type="predicted"/>
<dbReference type="PANTHER" id="PTHR21308:SF8">
    <property type="entry name" value="PHYTANOYL-COA DIOXYGENASE FAMILY PROTEIN (AFU_ORTHOLOGUE AFUA_2G09620)"/>
    <property type="match status" value="1"/>
</dbReference>
<protein>
    <submittedName>
        <fullName evidence="2">Ectoine hydroxylase-related dioxygenase, phytanoyl-CoA dioxygenase (PhyH) family</fullName>
    </submittedName>
</protein>
<dbReference type="OrthoDB" id="3562306at2"/>
<dbReference type="Gene3D" id="2.60.120.620">
    <property type="entry name" value="q2cbj1_9rhob like domain"/>
    <property type="match status" value="1"/>
</dbReference>
<dbReference type="SUPFAM" id="SSF51197">
    <property type="entry name" value="Clavaminate synthase-like"/>
    <property type="match status" value="1"/>
</dbReference>
<dbReference type="InterPro" id="IPR047128">
    <property type="entry name" value="PhyH"/>
</dbReference>
<dbReference type="GO" id="GO:0001561">
    <property type="term" value="P:fatty acid alpha-oxidation"/>
    <property type="evidence" value="ECO:0007669"/>
    <property type="project" value="InterPro"/>
</dbReference>
<accession>A0A1M7UK56</accession>
<evidence type="ECO:0000313" key="3">
    <source>
        <dbReference type="Proteomes" id="UP000184428"/>
    </source>
</evidence>
<reference evidence="2 3" key="1">
    <citation type="submission" date="2016-12" db="EMBL/GenBank/DDBJ databases">
        <authorList>
            <person name="Song W.-J."/>
            <person name="Kurnit D.M."/>
        </authorList>
    </citation>
    <scope>NUCLEOTIDE SEQUENCE [LARGE SCALE GENOMIC DNA]</scope>
    <source>
        <strain evidence="2 3">DSM 43162</strain>
    </source>
</reference>
<dbReference type="EMBL" id="FRDM01000020">
    <property type="protein sequence ID" value="SHN83324.1"/>
    <property type="molecule type" value="Genomic_DNA"/>
</dbReference>
<keyword evidence="2" id="KW-0223">Dioxygenase</keyword>
<dbReference type="InterPro" id="IPR008775">
    <property type="entry name" value="Phytyl_CoA_dOase-like"/>
</dbReference>
<evidence type="ECO:0000256" key="1">
    <source>
        <dbReference type="SAM" id="MobiDB-lite"/>
    </source>
</evidence>
<dbReference type="GO" id="GO:0048244">
    <property type="term" value="F:phytanoyl-CoA dioxygenase activity"/>
    <property type="evidence" value="ECO:0007669"/>
    <property type="project" value="InterPro"/>
</dbReference>
<dbReference type="RefSeq" id="WP_072919871.1">
    <property type="nucleotide sequence ID" value="NZ_FRDM01000020.1"/>
</dbReference>
<dbReference type="AlphaFoldDB" id="A0A1M7UK56"/>
<keyword evidence="2" id="KW-0560">Oxidoreductase</keyword>
<dbReference type="PANTHER" id="PTHR21308">
    <property type="entry name" value="PHYTANOYL-COA ALPHA-HYDROXYLASE"/>
    <property type="match status" value="1"/>
</dbReference>